<dbReference type="GeneID" id="100903319"/>
<evidence type="ECO:0000256" key="7">
    <source>
        <dbReference type="ARBA" id="ARBA00041563"/>
    </source>
</evidence>
<evidence type="ECO:0000313" key="10">
    <source>
        <dbReference type="Proteomes" id="UP000694867"/>
    </source>
</evidence>
<dbReference type="InterPro" id="IPR050188">
    <property type="entry name" value="RluA_PseudoU_synthase"/>
</dbReference>
<evidence type="ECO:0000313" key="11">
    <source>
        <dbReference type="RefSeq" id="XP_003744210.1"/>
    </source>
</evidence>
<dbReference type="Gene3D" id="3.30.2350.10">
    <property type="entry name" value="Pseudouridine synthase"/>
    <property type="match status" value="1"/>
</dbReference>
<protein>
    <recommendedName>
        <fullName evidence="6">Pseudouridylate synthase RPUSD4, mitochondrial</fullName>
    </recommendedName>
    <alternativeName>
        <fullName evidence="7">RNA pseudouridylate synthase domain-containing protein 4</fullName>
    </alternativeName>
</protein>
<evidence type="ECO:0000256" key="4">
    <source>
        <dbReference type="ARBA" id="ARBA00023235"/>
    </source>
</evidence>
<accession>A0AAJ6QUD5</accession>
<dbReference type="RefSeq" id="XP_003744210.1">
    <property type="nucleotide sequence ID" value="XM_003744162.1"/>
</dbReference>
<gene>
    <name evidence="11" type="primary">LOC100903319</name>
</gene>
<organism evidence="10 11">
    <name type="scientific">Galendromus occidentalis</name>
    <name type="common">western predatory mite</name>
    <dbReference type="NCBI Taxonomy" id="34638"/>
    <lineage>
        <taxon>Eukaryota</taxon>
        <taxon>Metazoa</taxon>
        <taxon>Ecdysozoa</taxon>
        <taxon>Arthropoda</taxon>
        <taxon>Chelicerata</taxon>
        <taxon>Arachnida</taxon>
        <taxon>Acari</taxon>
        <taxon>Parasitiformes</taxon>
        <taxon>Mesostigmata</taxon>
        <taxon>Gamasina</taxon>
        <taxon>Phytoseioidea</taxon>
        <taxon>Phytoseiidae</taxon>
        <taxon>Typhlodrominae</taxon>
        <taxon>Galendromus</taxon>
    </lineage>
</organism>
<evidence type="ECO:0000256" key="6">
    <source>
        <dbReference type="ARBA" id="ARBA00039953"/>
    </source>
</evidence>
<dbReference type="GO" id="GO:0001522">
    <property type="term" value="P:pseudouridine synthesis"/>
    <property type="evidence" value="ECO:0007669"/>
    <property type="project" value="InterPro"/>
</dbReference>
<dbReference type="InterPro" id="IPR020103">
    <property type="entry name" value="PsdUridine_synth_cat_dom_sf"/>
</dbReference>
<proteinExistence type="inferred from homology"/>
<dbReference type="KEGG" id="goe:100903319"/>
<reference evidence="11" key="1">
    <citation type="submission" date="2025-08" db="UniProtKB">
        <authorList>
            <consortium name="RefSeq"/>
        </authorList>
    </citation>
    <scope>IDENTIFICATION</scope>
</reference>
<dbReference type="GO" id="GO:0009982">
    <property type="term" value="F:pseudouridine synthase activity"/>
    <property type="evidence" value="ECO:0007669"/>
    <property type="project" value="InterPro"/>
</dbReference>
<dbReference type="CDD" id="cd02869">
    <property type="entry name" value="PseudoU_synth_RluA_like"/>
    <property type="match status" value="1"/>
</dbReference>
<comment type="similarity">
    <text evidence="3">Belongs to the pseudouridine synthase RluA family.</text>
</comment>
<feature type="region of interest" description="Disordered" evidence="8">
    <location>
        <begin position="26"/>
        <end position="95"/>
    </location>
</feature>
<evidence type="ECO:0000256" key="2">
    <source>
        <dbReference type="ARBA" id="ARBA00001896"/>
    </source>
</evidence>
<dbReference type="Proteomes" id="UP000694867">
    <property type="component" value="Unplaced"/>
</dbReference>
<dbReference type="SUPFAM" id="SSF55120">
    <property type="entry name" value="Pseudouridine synthase"/>
    <property type="match status" value="1"/>
</dbReference>
<feature type="compositionally biased region" description="Basic and acidic residues" evidence="8">
    <location>
        <begin position="59"/>
        <end position="95"/>
    </location>
</feature>
<evidence type="ECO:0000259" key="9">
    <source>
        <dbReference type="Pfam" id="PF00849"/>
    </source>
</evidence>
<evidence type="ECO:0000256" key="5">
    <source>
        <dbReference type="ARBA" id="ARBA00036943"/>
    </source>
</evidence>
<dbReference type="GO" id="GO:0003723">
    <property type="term" value="F:RNA binding"/>
    <property type="evidence" value="ECO:0007669"/>
    <property type="project" value="InterPro"/>
</dbReference>
<keyword evidence="10" id="KW-1185">Reference proteome</keyword>
<comment type="catalytic activity">
    <reaction evidence="5">
        <text>a uridine in tRNA = a pseudouridine in tRNA</text>
        <dbReference type="Rhea" id="RHEA:54572"/>
        <dbReference type="Rhea" id="RHEA-COMP:13339"/>
        <dbReference type="Rhea" id="RHEA-COMP:13934"/>
        <dbReference type="ChEBI" id="CHEBI:65314"/>
        <dbReference type="ChEBI" id="CHEBI:65315"/>
    </reaction>
</comment>
<evidence type="ECO:0000256" key="3">
    <source>
        <dbReference type="ARBA" id="ARBA00010876"/>
    </source>
</evidence>
<dbReference type="Pfam" id="PF00849">
    <property type="entry name" value="PseudoU_synth_2"/>
    <property type="match status" value="1"/>
</dbReference>
<feature type="domain" description="Pseudouridine synthase RsuA/RluA-like" evidence="9">
    <location>
        <begin position="217"/>
        <end position="383"/>
    </location>
</feature>
<evidence type="ECO:0000256" key="1">
    <source>
        <dbReference type="ARBA" id="ARBA00001166"/>
    </source>
</evidence>
<name>A0AAJ6QUD5_9ACAR</name>
<dbReference type="PANTHER" id="PTHR21600">
    <property type="entry name" value="MITOCHONDRIAL RNA PSEUDOURIDINE SYNTHASE"/>
    <property type="match status" value="1"/>
</dbReference>
<evidence type="ECO:0000256" key="8">
    <source>
        <dbReference type="SAM" id="MobiDB-lite"/>
    </source>
</evidence>
<keyword evidence="4" id="KW-0413">Isomerase</keyword>
<dbReference type="InterPro" id="IPR006145">
    <property type="entry name" value="PsdUridine_synth_RsuA/RluA"/>
</dbReference>
<comment type="catalytic activity">
    <reaction evidence="1">
        <text>a uridine in mRNA = a pseudouridine in mRNA</text>
        <dbReference type="Rhea" id="RHEA:56644"/>
        <dbReference type="Rhea" id="RHEA-COMP:14658"/>
        <dbReference type="Rhea" id="RHEA-COMP:14659"/>
        <dbReference type="ChEBI" id="CHEBI:65314"/>
        <dbReference type="ChEBI" id="CHEBI:65315"/>
    </reaction>
</comment>
<dbReference type="PANTHER" id="PTHR21600:SF83">
    <property type="entry name" value="PSEUDOURIDYLATE SYNTHASE RPUSD4, MITOCHONDRIAL"/>
    <property type="match status" value="1"/>
</dbReference>
<dbReference type="AlphaFoldDB" id="A0AAJ6QUD5"/>
<sequence length="468" mass="53420">MAVRGLNFSFVLRKTLCQSSKRLLRTAPRGASRDGRNDDELDGSYSPYENFERTGFGYVRRDRDNRPQRHGEFEPDDRNPRMLETPPVKKKEPDVRIGAAARHESVLDQEHGAGRTDRQKTFRQPKTLGQIDFEIKTVRRKIEEGEESFEDLDSEAKSAFEVTRATRLERDEIKASDKTDSYGFRILKAEIKPQIWTMSKDEVRKCLLRNILFDTPDFLILNKPYGLSMQPGGGLKPDDKMILTTHLDEMAKALNVEKLYPLHRLDKNATGVLCLAKNKSMADVVKGMFKSRLIEKEYVAITRRVPPEKEGVIDKAIAEGSVDGRTRMVIVPTAEPGSDVSLPKFSKTYPAVTRYKVISSSEKAAFVRLWPETGYKHQIRVHLGLGLRCPVLGDHKYSHLTMIGPQKLPGEMLDRLKVRQQKVRDIPLHLHARRIKIPGVLPGDRDLVVSSSIPTYFSKNLMRLKIRY</sequence>
<comment type="catalytic activity">
    <reaction evidence="2">
        <text>uridine in 5S rRNA = pseudouridine in 5S rRNA</text>
        <dbReference type="Rhea" id="RHEA:47036"/>
        <dbReference type="Rhea" id="RHEA-COMP:11730"/>
        <dbReference type="Rhea" id="RHEA-COMP:11731"/>
        <dbReference type="ChEBI" id="CHEBI:65314"/>
        <dbReference type="ChEBI" id="CHEBI:65315"/>
    </reaction>
</comment>